<proteinExistence type="predicted"/>
<reference evidence="2" key="1">
    <citation type="journal article" date="2021" name="BMC Genomics">
        <title>Chromosome-level genome assembly and manually-curated proteome of model necrotroph Parastagonospora nodorum Sn15 reveals a genome-wide trove of candidate effector homologs, and redundancy of virulence-related functions within an accessory chromosome.</title>
        <authorList>
            <person name="Bertazzoni S."/>
            <person name="Jones D.A.B."/>
            <person name="Phan H.T."/>
            <person name="Tan K.-C."/>
            <person name="Hane J.K."/>
        </authorList>
    </citation>
    <scope>NUCLEOTIDE SEQUENCE [LARGE SCALE GENOMIC DNA]</scope>
    <source>
        <strain evidence="2">SN15 / ATCC MYA-4574 / FGSC 10173)</strain>
    </source>
</reference>
<gene>
    <name evidence="1" type="ORF">JI435_045310</name>
</gene>
<sequence length="1037" mass="116748">MISALPAIWTALCCASPRNSKLTYHSAGLPMVATQLQPYHSKSSCTSAMAEVAGTIFDVISLSIQIFDKVSKYTSAVKDAKTKAEQILAEMEYLADLLEELESITNRACADNSATSAKRGVYQCAQAIEIVKLKLGGDKPVCAKPWAKLKNTFRRLMFPFKEADIKYWKDVLSYIQQHLQTALFALLLDQGALNLSVLQAQISGVSSSLHERIHGIDEHIRRLLEFVDHLKLSGHPLKSLVSRDGELAVLQRTLQLQQQVRVFHELRTPPSRIMHEQTINTGAPTANTCTCYGKHTIKRVLKRPFFWTQATFHTHNRGCPFWSAEGLRTSITFGLILCYFALGMQWRMLLTLSIGTRPISILPGLKCYRAVKASSSPAFRAVDAVFSSSIGAQTIPILFGDLRKIFETRRASTDDRLPNGQTLLHYMCGHIGQRIWVIDKSQLQHCRSLLRLVFDFVKDVASETDDEGNTCVDLLLRATDPADHIWNALVTDLLQAGLQMTPNCHPDGKFPSYGSWVEIPFASFAEPFSHHYGPADIVLTKSDHHLKQYLQEISYTSAGDITAGETQRLYKLATRMGWVAGCEILFEAGLAYMPQMIEEPPNRLSVSEPLIHDAIESRNPQMVLFWLQVRDDASTNHLPYIGNIETALVHASEICHNEEIAEILLSHLVSQRNRLQQLASDFDIPDAVSLSDDHLLDIHAACVVWLLISRGVKVPPAIRPFGSSVYSVRNMYQEQPPVYQKSRDPLWIFQRLYDSGFGQMTAGKCSHCLKPTCPPLVFAMVSYRRFYPSSGPLPRFFKIAEWFLSHGADIMECWPNSKTTALHCMATKAAMLSWGEPMDRISSQSLTATLSHNFKDTCKCSCSTSGCTALVSFWKASYRFQTGYIGSVSELLDTSAGAGIKPSRFQRIDRWELEHVVRCVEKATTSLTYHWIVVQFIRVLVFSLLGIRHTCCNLAKIEFIREPDFEKMPWPCYTPDETEKIQEEDRFRKGLLEFNVKIFEGSYSQHKGSLQSFVDKCLLPRMSYVLGGTEVKRNTIA</sequence>
<protein>
    <recommendedName>
        <fullName evidence="3">Fungal N-terminal domain-containing protein</fullName>
    </recommendedName>
</protein>
<dbReference type="VEuPathDB" id="FungiDB:JI435_045310"/>
<accession>A0A7U2F4C4</accession>
<keyword evidence="2" id="KW-1185">Reference proteome</keyword>
<dbReference type="Proteomes" id="UP000663193">
    <property type="component" value="Chromosome 8"/>
</dbReference>
<organism evidence="1 2">
    <name type="scientific">Phaeosphaeria nodorum (strain SN15 / ATCC MYA-4574 / FGSC 10173)</name>
    <name type="common">Glume blotch fungus</name>
    <name type="synonym">Parastagonospora nodorum</name>
    <dbReference type="NCBI Taxonomy" id="321614"/>
    <lineage>
        <taxon>Eukaryota</taxon>
        <taxon>Fungi</taxon>
        <taxon>Dikarya</taxon>
        <taxon>Ascomycota</taxon>
        <taxon>Pezizomycotina</taxon>
        <taxon>Dothideomycetes</taxon>
        <taxon>Pleosporomycetidae</taxon>
        <taxon>Pleosporales</taxon>
        <taxon>Pleosporineae</taxon>
        <taxon>Phaeosphaeriaceae</taxon>
        <taxon>Parastagonospora</taxon>
    </lineage>
</organism>
<name>A0A7U2F4C4_PHANO</name>
<evidence type="ECO:0000313" key="1">
    <source>
        <dbReference type="EMBL" id="QRC98470.1"/>
    </source>
</evidence>
<evidence type="ECO:0000313" key="2">
    <source>
        <dbReference type="Proteomes" id="UP000663193"/>
    </source>
</evidence>
<dbReference type="AlphaFoldDB" id="A0A7U2F4C4"/>
<evidence type="ECO:0008006" key="3">
    <source>
        <dbReference type="Google" id="ProtNLM"/>
    </source>
</evidence>
<dbReference type="OrthoDB" id="3796272at2759"/>
<dbReference type="EMBL" id="CP069030">
    <property type="protein sequence ID" value="QRC98470.1"/>
    <property type="molecule type" value="Genomic_DNA"/>
</dbReference>